<sequence length="129" mass="14596">EVANHAIRHRLFVDGRRVMVQKLLSEPIQCLKSQVIGAGHSAATCPFVHDVCTRCRDMHRMIVCKVRDEERACSNCRAAKQPFCGHGAADRACPAFENKLQFALERNPEANYRFFPTDDPATWEDVRGP</sequence>
<dbReference type="EMBL" id="JARKIE010000019">
    <property type="protein sequence ID" value="KAJ7700779.1"/>
    <property type="molecule type" value="Genomic_DNA"/>
</dbReference>
<reference evidence="1" key="1">
    <citation type="submission" date="2023-03" db="EMBL/GenBank/DDBJ databases">
        <title>Massive genome expansion in bonnet fungi (Mycena s.s.) driven by repeated elements and novel gene families across ecological guilds.</title>
        <authorList>
            <consortium name="Lawrence Berkeley National Laboratory"/>
            <person name="Harder C.B."/>
            <person name="Miyauchi S."/>
            <person name="Viragh M."/>
            <person name="Kuo A."/>
            <person name="Thoen E."/>
            <person name="Andreopoulos B."/>
            <person name="Lu D."/>
            <person name="Skrede I."/>
            <person name="Drula E."/>
            <person name="Henrissat B."/>
            <person name="Morin E."/>
            <person name="Kohler A."/>
            <person name="Barry K."/>
            <person name="LaButti K."/>
            <person name="Morin E."/>
            <person name="Salamov A."/>
            <person name="Lipzen A."/>
            <person name="Mereny Z."/>
            <person name="Hegedus B."/>
            <person name="Baldrian P."/>
            <person name="Stursova M."/>
            <person name="Weitz H."/>
            <person name="Taylor A."/>
            <person name="Grigoriev I.V."/>
            <person name="Nagy L.G."/>
            <person name="Martin F."/>
            <person name="Kauserud H."/>
        </authorList>
    </citation>
    <scope>NUCLEOTIDE SEQUENCE</scope>
    <source>
        <strain evidence="1">CBHHK067</strain>
    </source>
</reference>
<evidence type="ECO:0000313" key="2">
    <source>
        <dbReference type="Proteomes" id="UP001221757"/>
    </source>
</evidence>
<feature type="non-terminal residue" evidence="1">
    <location>
        <position position="1"/>
    </location>
</feature>
<dbReference type="AlphaFoldDB" id="A0AAD7GQ79"/>
<name>A0AAD7GQ79_MYCRO</name>
<dbReference type="Proteomes" id="UP001221757">
    <property type="component" value="Unassembled WGS sequence"/>
</dbReference>
<accession>A0AAD7GQ79</accession>
<gene>
    <name evidence="1" type="ORF">B0H17DRAFT_839712</name>
</gene>
<feature type="non-terminal residue" evidence="1">
    <location>
        <position position="129"/>
    </location>
</feature>
<comment type="caution">
    <text evidence="1">The sequence shown here is derived from an EMBL/GenBank/DDBJ whole genome shotgun (WGS) entry which is preliminary data.</text>
</comment>
<protein>
    <submittedName>
        <fullName evidence="1">Uncharacterized protein</fullName>
    </submittedName>
</protein>
<proteinExistence type="predicted"/>
<evidence type="ECO:0000313" key="1">
    <source>
        <dbReference type="EMBL" id="KAJ7700779.1"/>
    </source>
</evidence>
<organism evidence="1 2">
    <name type="scientific">Mycena rosella</name>
    <name type="common">Pink bonnet</name>
    <name type="synonym">Agaricus rosellus</name>
    <dbReference type="NCBI Taxonomy" id="1033263"/>
    <lineage>
        <taxon>Eukaryota</taxon>
        <taxon>Fungi</taxon>
        <taxon>Dikarya</taxon>
        <taxon>Basidiomycota</taxon>
        <taxon>Agaricomycotina</taxon>
        <taxon>Agaricomycetes</taxon>
        <taxon>Agaricomycetidae</taxon>
        <taxon>Agaricales</taxon>
        <taxon>Marasmiineae</taxon>
        <taxon>Mycenaceae</taxon>
        <taxon>Mycena</taxon>
    </lineage>
</organism>
<keyword evidence="2" id="KW-1185">Reference proteome</keyword>